<evidence type="ECO:0000313" key="19">
    <source>
        <dbReference type="EMBL" id="KAF2280057.1"/>
    </source>
</evidence>
<evidence type="ECO:0000256" key="9">
    <source>
        <dbReference type="ARBA" id="ARBA00022729"/>
    </source>
</evidence>
<dbReference type="Pfam" id="PF05730">
    <property type="entry name" value="CFEM"/>
    <property type="match status" value="1"/>
</dbReference>
<dbReference type="PANTHER" id="PTHR37928">
    <property type="entry name" value="CFEM DOMAIN PROTEIN (AFU_ORTHOLOGUE AFUA_6G14090)"/>
    <property type="match status" value="1"/>
</dbReference>
<keyword evidence="7" id="KW-0336">GPI-anchor</keyword>
<evidence type="ECO:0000256" key="14">
    <source>
        <dbReference type="ARBA" id="ARBA00023288"/>
    </source>
</evidence>
<sequence length="182" mass="17897">MRGSFTASVAFALLASVVLFSTAAVGQDASGIPACAISCFIAAVPASHCSLDDRVCQCTTGRDAIQRSVAQCAPKVCGPDDLAKIKPAVKAICLQHGITLDALPPTPSPAAASTAMPSVQAATTGVASNGTANTTTSGGVPKFTNGATAAKAARDRGGWVWAVGAAVGVSVVVGMGIRIGGL</sequence>
<dbReference type="Proteomes" id="UP000800097">
    <property type="component" value="Unassembled WGS sequence"/>
</dbReference>
<keyword evidence="5" id="KW-0964">Secreted</keyword>
<dbReference type="GeneID" id="54553773"/>
<keyword evidence="20" id="KW-1185">Reference proteome</keyword>
<dbReference type="GO" id="GO:0005886">
    <property type="term" value="C:plasma membrane"/>
    <property type="evidence" value="ECO:0007669"/>
    <property type="project" value="UniProtKB-SubCell"/>
</dbReference>
<evidence type="ECO:0000313" key="20">
    <source>
        <dbReference type="Proteomes" id="UP000800097"/>
    </source>
</evidence>
<evidence type="ECO:0000256" key="6">
    <source>
        <dbReference type="ARBA" id="ARBA00022617"/>
    </source>
</evidence>
<evidence type="ECO:0000256" key="8">
    <source>
        <dbReference type="ARBA" id="ARBA00022723"/>
    </source>
</evidence>
<reference evidence="19" key="1">
    <citation type="journal article" date="2020" name="Stud. Mycol.">
        <title>101 Dothideomycetes genomes: a test case for predicting lifestyles and emergence of pathogens.</title>
        <authorList>
            <person name="Haridas S."/>
            <person name="Albert R."/>
            <person name="Binder M."/>
            <person name="Bloem J."/>
            <person name="Labutti K."/>
            <person name="Salamov A."/>
            <person name="Andreopoulos B."/>
            <person name="Baker S."/>
            <person name="Barry K."/>
            <person name="Bills G."/>
            <person name="Bluhm B."/>
            <person name="Cannon C."/>
            <person name="Castanera R."/>
            <person name="Culley D."/>
            <person name="Daum C."/>
            <person name="Ezra D."/>
            <person name="Gonzalez J."/>
            <person name="Henrissat B."/>
            <person name="Kuo A."/>
            <person name="Liang C."/>
            <person name="Lipzen A."/>
            <person name="Lutzoni F."/>
            <person name="Magnuson J."/>
            <person name="Mondo S."/>
            <person name="Nolan M."/>
            <person name="Ohm R."/>
            <person name="Pangilinan J."/>
            <person name="Park H.-J."/>
            <person name="Ramirez L."/>
            <person name="Alfaro M."/>
            <person name="Sun H."/>
            <person name="Tritt A."/>
            <person name="Yoshinaga Y."/>
            <person name="Zwiers L.-H."/>
            <person name="Turgeon B."/>
            <person name="Goodwin S."/>
            <person name="Spatafora J."/>
            <person name="Crous P."/>
            <person name="Grigoriev I."/>
        </authorList>
    </citation>
    <scope>NUCLEOTIDE SEQUENCE</scope>
    <source>
        <strain evidence="19">CBS 379.55</strain>
    </source>
</reference>
<feature type="signal peptide" evidence="17">
    <location>
        <begin position="1"/>
        <end position="26"/>
    </location>
</feature>
<name>A0A6A6JUJ5_WESOR</name>
<accession>A0A6A6JUJ5</accession>
<keyword evidence="13" id="KW-0325">Glycoprotein</keyword>
<evidence type="ECO:0000256" key="4">
    <source>
        <dbReference type="ARBA" id="ARBA00022475"/>
    </source>
</evidence>
<dbReference type="PROSITE" id="PS52012">
    <property type="entry name" value="CFEM"/>
    <property type="match status" value="1"/>
</dbReference>
<dbReference type="PANTHER" id="PTHR37928:SF2">
    <property type="entry name" value="GPI ANCHORED CFEM DOMAIN PROTEIN (AFU_ORTHOLOGUE AFUA_6G10580)"/>
    <property type="match status" value="1"/>
</dbReference>
<evidence type="ECO:0000256" key="5">
    <source>
        <dbReference type="ARBA" id="ARBA00022525"/>
    </source>
</evidence>
<protein>
    <recommendedName>
        <fullName evidence="18">CFEM domain-containing protein</fullName>
    </recommendedName>
</protein>
<evidence type="ECO:0000256" key="12">
    <source>
        <dbReference type="ARBA" id="ARBA00023157"/>
    </source>
</evidence>
<dbReference type="RefSeq" id="XP_033657595.1">
    <property type="nucleotide sequence ID" value="XM_033800598.1"/>
</dbReference>
<dbReference type="InterPro" id="IPR008427">
    <property type="entry name" value="Extracellular_membr_CFEM_dom"/>
</dbReference>
<keyword evidence="16" id="KW-1133">Transmembrane helix</keyword>
<dbReference type="GO" id="GO:0046872">
    <property type="term" value="F:metal ion binding"/>
    <property type="evidence" value="ECO:0007669"/>
    <property type="project" value="UniProtKB-UniRule"/>
</dbReference>
<dbReference type="GO" id="GO:0005576">
    <property type="term" value="C:extracellular region"/>
    <property type="evidence" value="ECO:0007669"/>
    <property type="project" value="UniProtKB-SubCell"/>
</dbReference>
<comment type="subcellular location">
    <subcellularLocation>
        <location evidence="1">Cell membrane</location>
        <topology evidence="1">Lipid-anchor</topology>
        <topology evidence="1">GPI-anchor</topology>
    </subcellularLocation>
    <subcellularLocation>
        <location evidence="2">Secreted</location>
    </subcellularLocation>
</comment>
<evidence type="ECO:0000256" key="7">
    <source>
        <dbReference type="ARBA" id="ARBA00022622"/>
    </source>
</evidence>
<comment type="similarity">
    <text evidence="3">Belongs to the RBT5 family.</text>
</comment>
<dbReference type="GO" id="GO:0098552">
    <property type="term" value="C:side of membrane"/>
    <property type="evidence" value="ECO:0007669"/>
    <property type="project" value="UniProtKB-KW"/>
</dbReference>
<keyword evidence="9 17" id="KW-0732">Signal</keyword>
<keyword evidence="16" id="KW-0812">Transmembrane</keyword>
<keyword evidence="4" id="KW-1003">Cell membrane</keyword>
<keyword evidence="10 15" id="KW-0408">Iron</keyword>
<feature type="domain" description="CFEM" evidence="18">
    <location>
        <begin position="3"/>
        <end position="123"/>
    </location>
</feature>
<evidence type="ECO:0000256" key="3">
    <source>
        <dbReference type="ARBA" id="ARBA00010031"/>
    </source>
</evidence>
<keyword evidence="8 15" id="KW-0479">Metal-binding</keyword>
<dbReference type="EMBL" id="ML986485">
    <property type="protein sequence ID" value="KAF2280057.1"/>
    <property type="molecule type" value="Genomic_DNA"/>
</dbReference>
<feature type="disulfide bond" evidence="15">
    <location>
        <begin position="49"/>
        <end position="56"/>
    </location>
</feature>
<evidence type="ECO:0000259" key="18">
    <source>
        <dbReference type="PROSITE" id="PS52012"/>
    </source>
</evidence>
<evidence type="ECO:0000256" key="15">
    <source>
        <dbReference type="PROSITE-ProRule" id="PRU01356"/>
    </source>
</evidence>
<feature type="binding site" description="axial binding residue" evidence="15">
    <location>
        <position position="53"/>
    </location>
    <ligand>
        <name>heme</name>
        <dbReference type="ChEBI" id="CHEBI:30413"/>
    </ligand>
    <ligandPart>
        <name>Fe</name>
        <dbReference type="ChEBI" id="CHEBI:18248"/>
    </ligandPart>
</feature>
<evidence type="ECO:0000256" key="17">
    <source>
        <dbReference type="SAM" id="SignalP"/>
    </source>
</evidence>
<dbReference type="InterPro" id="IPR051735">
    <property type="entry name" value="CFEM_domain"/>
</dbReference>
<dbReference type="OrthoDB" id="3065412at2759"/>
<evidence type="ECO:0000256" key="16">
    <source>
        <dbReference type="SAM" id="Phobius"/>
    </source>
</evidence>
<evidence type="ECO:0000256" key="2">
    <source>
        <dbReference type="ARBA" id="ARBA00004613"/>
    </source>
</evidence>
<gene>
    <name evidence="19" type="ORF">EI97DRAFT_454985</name>
</gene>
<proteinExistence type="inferred from homology"/>
<keyword evidence="6 15" id="KW-0349">Heme</keyword>
<organism evidence="19 20">
    <name type="scientific">Westerdykella ornata</name>
    <dbReference type="NCBI Taxonomy" id="318751"/>
    <lineage>
        <taxon>Eukaryota</taxon>
        <taxon>Fungi</taxon>
        <taxon>Dikarya</taxon>
        <taxon>Ascomycota</taxon>
        <taxon>Pezizomycotina</taxon>
        <taxon>Dothideomycetes</taxon>
        <taxon>Pleosporomycetidae</taxon>
        <taxon>Pleosporales</taxon>
        <taxon>Sporormiaceae</taxon>
        <taxon>Westerdykella</taxon>
    </lineage>
</organism>
<keyword evidence="12 15" id="KW-1015">Disulfide bond</keyword>
<dbReference type="AlphaFoldDB" id="A0A6A6JUJ5"/>
<evidence type="ECO:0000256" key="1">
    <source>
        <dbReference type="ARBA" id="ARBA00004609"/>
    </source>
</evidence>
<comment type="caution">
    <text evidence="15">Lacks conserved residue(s) required for the propagation of feature annotation.</text>
</comment>
<feature type="chain" id="PRO_5025582418" description="CFEM domain-containing protein" evidence="17">
    <location>
        <begin position="27"/>
        <end position="182"/>
    </location>
</feature>
<keyword evidence="11 16" id="KW-0472">Membrane</keyword>
<keyword evidence="14" id="KW-0449">Lipoprotein</keyword>
<evidence type="ECO:0000256" key="13">
    <source>
        <dbReference type="ARBA" id="ARBA00023180"/>
    </source>
</evidence>
<evidence type="ECO:0000256" key="11">
    <source>
        <dbReference type="ARBA" id="ARBA00023136"/>
    </source>
</evidence>
<evidence type="ECO:0000256" key="10">
    <source>
        <dbReference type="ARBA" id="ARBA00023004"/>
    </source>
</evidence>
<feature type="transmembrane region" description="Helical" evidence="16">
    <location>
        <begin position="158"/>
        <end position="177"/>
    </location>
</feature>